<organism evidence="1 2">
    <name type="scientific">Candidatus Roizmanbacteria bacterium RIFCSPLOWO2_01_FULL_37_12</name>
    <dbReference type="NCBI Taxonomy" id="1802056"/>
    <lineage>
        <taxon>Bacteria</taxon>
        <taxon>Candidatus Roizmaniibacteriota</taxon>
    </lineage>
</organism>
<gene>
    <name evidence="1" type="ORF">A2954_01575</name>
</gene>
<dbReference type="Proteomes" id="UP000177698">
    <property type="component" value="Unassembled WGS sequence"/>
</dbReference>
<sequence>MSTEAKKINRESIDLNEVLVYFVAANMARVLENRPEGYNFGLDGVDAYIQIAASLHEEQLRQKFNTMMRWKEGNSLEMLLRLNWVRAKVSLDSVGLWPRIGDLPEDWCNGSVVKTAQRIADNPNIKGFSIAKIYEISKCAELVTNKFSPILVAGDKIEERINNNLERMTYHCFDGSHRCIGAARAGLDSITAFIGV</sequence>
<reference evidence="1 2" key="1">
    <citation type="journal article" date="2016" name="Nat. Commun.">
        <title>Thousands of microbial genomes shed light on interconnected biogeochemical processes in an aquifer system.</title>
        <authorList>
            <person name="Anantharaman K."/>
            <person name="Brown C.T."/>
            <person name="Hug L.A."/>
            <person name="Sharon I."/>
            <person name="Castelle C.J."/>
            <person name="Probst A.J."/>
            <person name="Thomas B.C."/>
            <person name="Singh A."/>
            <person name="Wilkins M.J."/>
            <person name="Karaoz U."/>
            <person name="Brodie E.L."/>
            <person name="Williams K.H."/>
            <person name="Hubbard S.S."/>
            <person name="Banfield J.F."/>
        </authorList>
    </citation>
    <scope>NUCLEOTIDE SEQUENCE [LARGE SCALE GENOMIC DNA]</scope>
</reference>
<dbReference type="EMBL" id="MGAG01000027">
    <property type="protein sequence ID" value="OGK40185.1"/>
    <property type="molecule type" value="Genomic_DNA"/>
</dbReference>
<protein>
    <submittedName>
        <fullName evidence="1">Uncharacterized protein</fullName>
    </submittedName>
</protein>
<evidence type="ECO:0000313" key="1">
    <source>
        <dbReference type="EMBL" id="OGK40185.1"/>
    </source>
</evidence>
<accession>A0A1F7I9Y2</accession>
<proteinExistence type="predicted"/>
<evidence type="ECO:0000313" key="2">
    <source>
        <dbReference type="Proteomes" id="UP000177698"/>
    </source>
</evidence>
<name>A0A1F7I9Y2_9BACT</name>
<dbReference type="AlphaFoldDB" id="A0A1F7I9Y2"/>
<comment type="caution">
    <text evidence="1">The sequence shown here is derived from an EMBL/GenBank/DDBJ whole genome shotgun (WGS) entry which is preliminary data.</text>
</comment>